<dbReference type="SMART" id="SM00530">
    <property type="entry name" value="HTH_XRE"/>
    <property type="match status" value="1"/>
</dbReference>
<name>A0ABW0H6A0_9HYPH</name>
<dbReference type="Gene3D" id="1.10.260.40">
    <property type="entry name" value="lambda repressor-like DNA-binding domains"/>
    <property type="match status" value="1"/>
</dbReference>
<dbReference type="EMBL" id="JBHSLV010000005">
    <property type="protein sequence ID" value="MFC5391449.1"/>
    <property type="molecule type" value="Genomic_DNA"/>
</dbReference>
<feature type="domain" description="HTH cro/C1-type" evidence="1">
    <location>
        <begin position="17"/>
        <end position="71"/>
    </location>
</feature>
<dbReference type="PROSITE" id="PS50943">
    <property type="entry name" value="HTH_CROC1"/>
    <property type="match status" value="1"/>
</dbReference>
<evidence type="ECO:0000313" key="3">
    <source>
        <dbReference type="Proteomes" id="UP001596104"/>
    </source>
</evidence>
<dbReference type="Proteomes" id="UP001596104">
    <property type="component" value="Unassembled WGS sequence"/>
</dbReference>
<gene>
    <name evidence="2" type="ORF">ACFPPC_02210</name>
</gene>
<sequence length="130" mass="14564">MDRSWIEQVNRIVGRRMRRCRLVLGLGRGEVALALGLSEEQYSLYENGSKRQNSETLKRFASILGLRQGTLTAGMARPIEAAGFKDAEQERYKIAPAAALRARIIQAADDIEDPEKLTFVAQLAELFGKR</sequence>
<dbReference type="CDD" id="cd00093">
    <property type="entry name" value="HTH_XRE"/>
    <property type="match status" value="1"/>
</dbReference>
<keyword evidence="3" id="KW-1185">Reference proteome</keyword>
<dbReference type="InterPro" id="IPR010982">
    <property type="entry name" value="Lambda_DNA-bd_dom_sf"/>
</dbReference>
<accession>A0ABW0H6A0</accession>
<evidence type="ECO:0000259" key="1">
    <source>
        <dbReference type="PROSITE" id="PS50943"/>
    </source>
</evidence>
<protein>
    <submittedName>
        <fullName evidence="2">Helix-turn-helix domain-containing protein</fullName>
    </submittedName>
</protein>
<reference evidence="3" key="1">
    <citation type="journal article" date="2019" name="Int. J. Syst. Evol. Microbiol.">
        <title>The Global Catalogue of Microorganisms (GCM) 10K type strain sequencing project: providing services to taxonomists for standard genome sequencing and annotation.</title>
        <authorList>
            <consortium name="The Broad Institute Genomics Platform"/>
            <consortium name="The Broad Institute Genome Sequencing Center for Infectious Disease"/>
            <person name="Wu L."/>
            <person name="Ma J."/>
        </authorList>
    </citation>
    <scope>NUCLEOTIDE SEQUENCE [LARGE SCALE GENOMIC DNA]</scope>
    <source>
        <strain evidence="3">CGMCC 1.16326</strain>
    </source>
</reference>
<dbReference type="Pfam" id="PF13560">
    <property type="entry name" value="HTH_31"/>
    <property type="match status" value="1"/>
</dbReference>
<dbReference type="SUPFAM" id="SSF47413">
    <property type="entry name" value="lambda repressor-like DNA-binding domains"/>
    <property type="match status" value="1"/>
</dbReference>
<evidence type="ECO:0000313" key="2">
    <source>
        <dbReference type="EMBL" id="MFC5391449.1"/>
    </source>
</evidence>
<dbReference type="RefSeq" id="WP_291673987.1">
    <property type="nucleotide sequence ID" value="NZ_JBHSLV010000005.1"/>
</dbReference>
<organism evidence="2 3">
    <name type="scientific">Bosea vestrisii</name>
    <dbReference type="NCBI Taxonomy" id="151416"/>
    <lineage>
        <taxon>Bacteria</taxon>
        <taxon>Pseudomonadati</taxon>
        <taxon>Pseudomonadota</taxon>
        <taxon>Alphaproteobacteria</taxon>
        <taxon>Hyphomicrobiales</taxon>
        <taxon>Boseaceae</taxon>
        <taxon>Bosea</taxon>
    </lineage>
</organism>
<dbReference type="InterPro" id="IPR001387">
    <property type="entry name" value="Cro/C1-type_HTH"/>
</dbReference>
<comment type="caution">
    <text evidence="2">The sequence shown here is derived from an EMBL/GenBank/DDBJ whole genome shotgun (WGS) entry which is preliminary data.</text>
</comment>
<proteinExistence type="predicted"/>